<gene>
    <name evidence="1" type="ORF">ENP34_12555</name>
</gene>
<accession>A0A831X209</accession>
<proteinExistence type="predicted"/>
<sequence>MRGTHDSLLQGIVYLPDGTLELNGTPQAELMRGQLILSRLSNRGTAGLIVTYQQYVDIELPAVWLIE</sequence>
<dbReference type="AlphaFoldDB" id="A0A831X209"/>
<reference evidence="1" key="1">
    <citation type="journal article" date="2020" name="mSystems">
        <title>Genome- and Community-Level Interaction Insights into Carbon Utilization and Element Cycling Functions of Hydrothermarchaeota in Hydrothermal Sediment.</title>
        <authorList>
            <person name="Zhou Z."/>
            <person name="Liu Y."/>
            <person name="Xu W."/>
            <person name="Pan J."/>
            <person name="Luo Z.H."/>
            <person name="Li M."/>
        </authorList>
    </citation>
    <scope>NUCLEOTIDE SEQUENCE [LARGE SCALE GENOMIC DNA]</scope>
    <source>
        <strain evidence="1">SpSt-210</strain>
    </source>
</reference>
<organism evidence="1">
    <name type="scientific">Thermorudis peleae</name>
    <dbReference type="NCBI Taxonomy" id="1382356"/>
    <lineage>
        <taxon>Bacteria</taxon>
        <taxon>Pseudomonadati</taxon>
        <taxon>Thermomicrobiota</taxon>
        <taxon>Thermomicrobia</taxon>
        <taxon>Thermomicrobia incertae sedis</taxon>
        <taxon>Thermorudis</taxon>
    </lineage>
</organism>
<protein>
    <submittedName>
        <fullName evidence="1">Uncharacterized protein</fullName>
    </submittedName>
</protein>
<name>A0A831X209_9BACT</name>
<evidence type="ECO:0000313" key="1">
    <source>
        <dbReference type="EMBL" id="HEG92246.1"/>
    </source>
</evidence>
<comment type="caution">
    <text evidence="1">The sequence shown here is derived from an EMBL/GenBank/DDBJ whole genome shotgun (WGS) entry which is preliminary data.</text>
</comment>
<dbReference type="EMBL" id="DSIY01000292">
    <property type="protein sequence ID" value="HEG92246.1"/>
    <property type="molecule type" value="Genomic_DNA"/>
</dbReference>